<keyword evidence="1" id="KW-0001">2Fe-2S</keyword>
<comment type="caution">
    <text evidence="7">The sequence shown here is derived from an EMBL/GenBank/DDBJ whole genome shotgun (WGS) entry which is preliminary data.</text>
</comment>
<evidence type="ECO:0000256" key="4">
    <source>
        <dbReference type="ARBA" id="ARBA00023004"/>
    </source>
</evidence>
<evidence type="ECO:0000313" key="7">
    <source>
        <dbReference type="EMBL" id="MCW1934602.1"/>
    </source>
</evidence>
<dbReference type="InterPro" id="IPR006058">
    <property type="entry name" value="2Fe2S_fd_BS"/>
</dbReference>
<keyword evidence="3" id="KW-0560">Oxidoreductase</keyword>
<sequence>MPTLVVNGTSMDFDAEPDTPLLWVLREQLGLTGTKYGCGVAACGACTVHIDGIATRSCQMQIQDIRPGEEITTIEGLSPDRSHPIQQAWAELDVPQCGYCQSGQIMAAAAFLHDFPEPTDEDIKENMTNLCRCGTYNRIKAGIKRAAELS</sequence>
<keyword evidence="5" id="KW-0411">Iron-sulfur</keyword>
<dbReference type="CDD" id="cd00207">
    <property type="entry name" value="fer2"/>
    <property type="match status" value="1"/>
</dbReference>
<dbReference type="InterPro" id="IPR001041">
    <property type="entry name" value="2Fe-2S_ferredoxin-type"/>
</dbReference>
<dbReference type="InterPro" id="IPR051452">
    <property type="entry name" value="Diverse_Oxidoreductases"/>
</dbReference>
<keyword evidence="8" id="KW-1185">Reference proteome</keyword>
<feature type="domain" description="2Fe-2S ferredoxin-type" evidence="6">
    <location>
        <begin position="1"/>
        <end position="77"/>
    </location>
</feature>
<dbReference type="Proteomes" id="UP001208938">
    <property type="component" value="Unassembled WGS sequence"/>
</dbReference>
<dbReference type="InterPro" id="IPR002888">
    <property type="entry name" value="2Fe-2S-bd"/>
</dbReference>
<dbReference type="Pfam" id="PF00111">
    <property type="entry name" value="Fer2"/>
    <property type="match status" value="1"/>
</dbReference>
<dbReference type="RefSeq" id="WP_264507383.1">
    <property type="nucleotide sequence ID" value="NZ_JAPDFL010000001.1"/>
</dbReference>
<evidence type="ECO:0000256" key="5">
    <source>
        <dbReference type="ARBA" id="ARBA00023014"/>
    </source>
</evidence>
<dbReference type="InterPro" id="IPR036010">
    <property type="entry name" value="2Fe-2S_ferredoxin-like_sf"/>
</dbReference>
<accession>A0ABT3H475</accession>
<dbReference type="PANTHER" id="PTHR44379:SF2">
    <property type="entry name" value="BLR6218 PROTEIN"/>
    <property type="match status" value="1"/>
</dbReference>
<evidence type="ECO:0000256" key="2">
    <source>
        <dbReference type="ARBA" id="ARBA00022723"/>
    </source>
</evidence>
<protein>
    <submittedName>
        <fullName evidence="7">(2Fe-2S)-binding protein</fullName>
    </submittedName>
</protein>
<dbReference type="Gene3D" id="1.10.150.120">
    <property type="entry name" value="[2Fe-2S]-binding domain"/>
    <property type="match status" value="1"/>
</dbReference>
<reference evidence="7 8" key="1">
    <citation type="submission" date="2022-10" db="EMBL/GenBank/DDBJ databases">
        <title>Pararhodobacter sp. nov., isolated from marine algae.</title>
        <authorList>
            <person name="Choi B.J."/>
            <person name="Kim J.M."/>
            <person name="Lee J.K."/>
            <person name="Choi D.G."/>
            <person name="Jeon C.O."/>
        </authorList>
    </citation>
    <scope>NUCLEOTIDE SEQUENCE [LARGE SCALE GENOMIC DNA]</scope>
    <source>
        <strain evidence="7 8">ZQ420</strain>
    </source>
</reference>
<proteinExistence type="predicted"/>
<dbReference type="Gene3D" id="3.10.20.30">
    <property type="match status" value="1"/>
</dbReference>
<evidence type="ECO:0000313" key="8">
    <source>
        <dbReference type="Proteomes" id="UP001208938"/>
    </source>
</evidence>
<dbReference type="PROSITE" id="PS00197">
    <property type="entry name" value="2FE2S_FER_1"/>
    <property type="match status" value="1"/>
</dbReference>
<name>A0ABT3H475_9RHOB</name>
<dbReference type="SUPFAM" id="SSF47741">
    <property type="entry name" value="CO dehydrogenase ISP C-domain like"/>
    <property type="match status" value="1"/>
</dbReference>
<gene>
    <name evidence="7" type="ORF">OKW52_20680</name>
</gene>
<dbReference type="Pfam" id="PF01799">
    <property type="entry name" value="Fer2_2"/>
    <property type="match status" value="1"/>
</dbReference>
<dbReference type="InterPro" id="IPR036884">
    <property type="entry name" value="2Fe-2S-bd_dom_sf"/>
</dbReference>
<evidence type="ECO:0000256" key="1">
    <source>
        <dbReference type="ARBA" id="ARBA00022714"/>
    </source>
</evidence>
<dbReference type="PROSITE" id="PS51085">
    <property type="entry name" value="2FE2S_FER_2"/>
    <property type="match status" value="1"/>
</dbReference>
<organism evidence="7 8">
    <name type="scientific">Pararhodobacter zhoushanensis</name>
    <dbReference type="NCBI Taxonomy" id="2479545"/>
    <lineage>
        <taxon>Bacteria</taxon>
        <taxon>Pseudomonadati</taxon>
        <taxon>Pseudomonadota</taxon>
        <taxon>Alphaproteobacteria</taxon>
        <taxon>Rhodobacterales</taxon>
        <taxon>Paracoccaceae</taxon>
        <taxon>Pararhodobacter</taxon>
    </lineage>
</organism>
<dbReference type="InterPro" id="IPR012675">
    <property type="entry name" value="Beta-grasp_dom_sf"/>
</dbReference>
<evidence type="ECO:0000256" key="3">
    <source>
        <dbReference type="ARBA" id="ARBA00023002"/>
    </source>
</evidence>
<dbReference type="EMBL" id="JAPDFL010000001">
    <property type="protein sequence ID" value="MCW1934602.1"/>
    <property type="molecule type" value="Genomic_DNA"/>
</dbReference>
<dbReference type="SUPFAM" id="SSF54292">
    <property type="entry name" value="2Fe-2S ferredoxin-like"/>
    <property type="match status" value="1"/>
</dbReference>
<dbReference type="PANTHER" id="PTHR44379">
    <property type="entry name" value="OXIDOREDUCTASE WITH IRON-SULFUR SUBUNIT"/>
    <property type="match status" value="1"/>
</dbReference>
<keyword evidence="2" id="KW-0479">Metal-binding</keyword>
<keyword evidence="4" id="KW-0408">Iron</keyword>
<evidence type="ECO:0000259" key="6">
    <source>
        <dbReference type="PROSITE" id="PS51085"/>
    </source>
</evidence>